<dbReference type="SUPFAM" id="SSF54913">
    <property type="entry name" value="GlnB-like"/>
    <property type="match status" value="1"/>
</dbReference>
<reference evidence="2 3" key="1">
    <citation type="submission" date="2016-11" db="EMBL/GenBank/DDBJ databases">
        <title>Draft Genome Sequences of Nine Cyanobacterial Strains from Diverse Habitats.</title>
        <authorList>
            <person name="Zhu T."/>
            <person name="Hou S."/>
            <person name="Lu X."/>
            <person name="Hess W.R."/>
        </authorList>
    </citation>
    <scope>NUCLEOTIDE SEQUENCE [LARGE SCALE GENOMIC DNA]</scope>
    <source>
        <strain evidence="2 3">5.2 s.c.1</strain>
    </source>
</reference>
<dbReference type="Gene3D" id="3.30.70.120">
    <property type="match status" value="1"/>
</dbReference>
<comment type="caution">
    <text evidence="2">The sequence shown here is derived from an EMBL/GenBank/DDBJ whole genome shotgun (WGS) entry which is preliminary data.</text>
</comment>
<evidence type="ECO:0000313" key="2">
    <source>
        <dbReference type="EMBL" id="OKH27829.1"/>
    </source>
</evidence>
<dbReference type="AlphaFoldDB" id="A0A1U7HW73"/>
<dbReference type="Proteomes" id="UP000185984">
    <property type="component" value="Unassembled WGS sequence"/>
</dbReference>
<dbReference type="RefSeq" id="WP_073548911.1">
    <property type="nucleotide sequence ID" value="NZ_CAWMVK010000039.1"/>
</dbReference>
<accession>A0A1U7HW73</accession>
<keyword evidence="3" id="KW-1185">Reference proteome</keyword>
<comment type="similarity">
    <text evidence="1">Belongs to the CutA family.</text>
</comment>
<dbReference type="STRING" id="247279.NIES1031_07930"/>
<dbReference type="GO" id="GO:0005507">
    <property type="term" value="F:copper ion binding"/>
    <property type="evidence" value="ECO:0007669"/>
    <property type="project" value="TreeGrafter"/>
</dbReference>
<dbReference type="GO" id="GO:0010038">
    <property type="term" value="P:response to metal ion"/>
    <property type="evidence" value="ECO:0007669"/>
    <property type="project" value="InterPro"/>
</dbReference>
<proteinExistence type="inferred from homology"/>
<dbReference type="OrthoDB" id="37622at2"/>
<dbReference type="PANTHER" id="PTHR23419">
    <property type="entry name" value="DIVALENT CATION TOLERANCE CUTA-RELATED"/>
    <property type="match status" value="1"/>
</dbReference>
<dbReference type="PANTHER" id="PTHR23419:SF8">
    <property type="entry name" value="FI09726P"/>
    <property type="match status" value="1"/>
</dbReference>
<dbReference type="InterPro" id="IPR015867">
    <property type="entry name" value="N-reg_PII/ATP_PRibTrfase_C"/>
</dbReference>
<gene>
    <name evidence="2" type="ORF">NIES1031_07930</name>
</gene>
<dbReference type="InterPro" id="IPR011322">
    <property type="entry name" value="N-reg_PII-like_a/b"/>
</dbReference>
<organism evidence="2 3">
    <name type="scientific">Chroogloeocystis siderophila 5.2 s.c.1</name>
    <dbReference type="NCBI Taxonomy" id="247279"/>
    <lineage>
        <taxon>Bacteria</taxon>
        <taxon>Bacillati</taxon>
        <taxon>Cyanobacteriota</taxon>
        <taxon>Cyanophyceae</taxon>
        <taxon>Oscillatoriophycideae</taxon>
        <taxon>Chroococcales</taxon>
        <taxon>Chroococcaceae</taxon>
        <taxon>Chroogloeocystis</taxon>
    </lineage>
</organism>
<dbReference type="EMBL" id="MRCC01000005">
    <property type="protein sequence ID" value="OKH27829.1"/>
    <property type="molecule type" value="Genomic_DNA"/>
</dbReference>
<name>A0A1U7HW73_9CHRO</name>
<dbReference type="Pfam" id="PF03091">
    <property type="entry name" value="CutA1"/>
    <property type="match status" value="1"/>
</dbReference>
<dbReference type="InterPro" id="IPR004323">
    <property type="entry name" value="Ion_tolerance_CutA"/>
</dbReference>
<evidence type="ECO:0000313" key="3">
    <source>
        <dbReference type="Proteomes" id="UP000185984"/>
    </source>
</evidence>
<evidence type="ECO:0000256" key="1">
    <source>
        <dbReference type="ARBA" id="ARBA00010169"/>
    </source>
</evidence>
<sequence>MDRASDVTQYGVVLVTAGSQQEAEAIATSLVKSQLAACVNIVPISSVYTWQGELCQEPEWQLLIKTDLNQFSALAAKIQELHSYEVPEIIALPIVAGSTTYLNWMSTQLQRVN</sequence>
<protein>
    <submittedName>
        <fullName evidence="2">Divalent-cation tolerance protein CutA</fullName>
    </submittedName>
</protein>